<sequence>MNFLDDLKLQYRTGGVAQRLIFWNVGIFLFSLLFFYRFANGFFVLPNWLALNSSWNIFSTTPWTLFTYMFLHGGFLHLLFNMMVLNFAGRLFTTYFTERQLLGLYFLGGMFSGIVFLISFLLLGSVSQLVGASGAIMALLVATAAYAPYMLLRMPLIGTVKLWQVAAVIVLIDLVQVPMNNTGGHIAHLGGALFGFLFVKLLQQGTDLTRGVSNIQDVFEEKMKGASKPKTPFKKVHKNPKNTTFSTSSKSSTHYDKELNQKKIDAILDKISQSGYDSLSKEEKEFLFKVGK</sequence>
<comment type="caution">
    <text evidence="11">The sequence shown here is derived from an EMBL/GenBank/DDBJ whole genome shotgun (WGS) entry which is preliminary data.</text>
</comment>
<comment type="subcellular location">
    <subcellularLocation>
        <location evidence="1">Membrane</location>
        <topology evidence="1">Multi-pass membrane protein</topology>
    </subcellularLocation>
</comment>
<dbReference type="PANTHER" id="PTHR43731:SF14">
    <property type="entry name" value="PRESENILIN-ASSOCIATED RHOMBOID-LIKE PROTEIN, MITOCHONDRIAL"/>
    <property type="match status" value="1"/>
</dbReference>
<dbReference type="Pfam" id="PF20216">
    <property type="entry name" value="DUF6576"/>
    <property type="match status" value="1"/>
</dbReference>
<dbReference type="InterPro" id="IPR035952">
    <property type="entry name" value="Rhomboid-like_sf"/>
</dbReference>
<comment type="similarity">
    <text evidence="2">Belongs to the peptidase S54 family.</text>
</comment>
<evidence type="ECO:0000256" key="3">
    <source>
        <dbReference type="ARBA" id="ARBA00022692"/>
    </source>
</evidence>
<gene>
    <name evidence="11" type="ORF">ACFS5J_06280</name>
</gene>
<evidence type="ECO:0000256" key="5">
    <source>
        <dbReference type="ARBA" id="ARBA00022989"/>
    </source>
</evidence>
<evidence type="ECO:0000259" key="9">
    <source>
        <dbReference type="Pfam" id="PF01694"/>
    </source>
</evidence>
<feature type="domain" description="Peptidase S54 rhomboid" evidence="9">
    <location>
        <begin position="62"/>
        <end position="202"/>
    </location>
</feature>
<dbReference type="EMBL" id="JBHUPC010000012">
    <property type="protein sequence ID" value="MFD2891620.1"/>
    <property type="molecule type" value="Genomic_DNA"/>
</dbReference>
<name>A0ABW5YKU2_9FLAO</name>
<evidence type="ECO:0000256" key="7">
    <source>
        <dbReference type="SAM" id="MobiDB-lite"/>
    </source>
</evidence>
<dbReference type="PANTHER" id="PTHR43731">
    <property type="entry name" value="RHOMBOID PROTEASE"/>
    <property type="match status" value="1"/>
</dbReference>
<evidence type="ECO:0000256" key="4">
    <source>
        <dbReference type="ARBA" id="ARBA00022801"/>
    </source>
</evidence>
<protein>
    <submittedName>
        <fullName evidence="11">Rhomboid family intramembrane serine protease</fullName>
        <ecNumber evidence="11">3.4.21.105</ecNumber>
    </submittedName>
</protein>
<accession>A0ABW5YKU2</accession>
<organism evidence="11 12">
    <name type="scientific">Flavobacterium chuncheonense</name>
    <dbReference type="NCBI Taxonomy" id="2026653"/>
    <lineage>
        <taxon>Bacteria</taxon>
        <taxon>Pseudomonadati</taxon>
        <taxon>Bacteroidota</taxon>
        <taxon>Flavobacteriia</taxon>
        <taxon>Flavobacteriales</taxon>
        <taxon>Flavobacteriaceae</taxon>
        <taxon>Flavobacterium</taxon>
    </lineage>
</organism>
<dbReference type="Proteomes" id="UP001597534">
    <property type="component" value="Unassembled WGS sequence"/>
</dbReference>
<feature type="region of interest" description="Disordered" evidence="7">
    <location>
        <begin position="228"/>
        <end position="256"/>
    </location>
</feature>
<keyword evidence="12" id="KW-1185">Reference proteome</keyword>
<feature type="transmembrane region" description="Helical" evidence="8">
    <location>
        <begin position="162"/>
        <end position="179"/>
    </location>
</feature>
<proteinExistence type="inferred from homology"/>
<evidence type="ECO:0000256" key="6">
    <source>
        <dbReference type="ARBA" id="ARBA00023136"/>
    </source>
</evidence>
<evidence type="ECO:0000256" key="1">
    <source>
        <dbReference type="ARBA" id="ARBA00004141"/>
    </source>
</evidence>
<dbReference type="RefSeq" id="WP_379811204.1">
    <property type="nucleotide sequence ID" value="NZ_JBHUPC010000012.1"/>
</dbReference>
<feature type="compositionally biased region" description="Low complexity" evidence="7">
    <location>
        <begin position="243"/>
        <end position="252"/>
    </location>
</feature>
<keyword evidence="3 8" id="KW-0812">Transmembrane</keyword>
<dbReference type="Pfam" id="PF01694">
    <property type="entry name" value="Rhomboid"/>
    <property type="match status" value="1"/>
</dbReference>
<keyword evidence="4 11" id="KW-0378">Hydrolase</keyword>
<dbReference type="InterPro" id="IPR050925">
    <property type="entry name" value="Rhomboid_protease_S54"/>
</dbReference>
<evidence type="ECO:0000259" key="10">
    <source>
        <dbReference type="Pfam" id="PF20216"/>
    </source>
</evidence>
<keyword evidence="6 8" id="KW-0472">Membrane</keyword>
<evidence type="ECO:0000256" key="8">
    <source>
        <dbReference type="SAM" id="Phobius"/>
    </source>
</evidence>
<evidence type="ECO:0000313" key="12">
    <source>
        <dbReference type="Proteomes" id="UP001597534"/>
    </source>
</evidence>
<feature type="transmembrane region" description="Helical" evidence="8">
    <location>
        <begin position="129"/>
        <end position="150"/>
    </location>
</feature>
<reference evidence="12" key="1">
    <citation type="journal article" date="2019" name="Int. J. Syst. Evol. Microbiol.">
        <title>The Global Catalogue of Microorganisms (GCM) 10K type strain sequencing project: providing services to taxonomists for standard genome sequencing and annotation.</title>
        <authorList>
            <consortium name="The Broad Institute Genomics Platform"/>
            <consortium name="The Broad Institute Genome Sequencing Center for Infectious Disease"/>
            <person name="Wu L."/>
            <person name="Ma J."/>
        </authorList>
    </citation>
    <scope>NUCLEOTIDE SEQUENCE [LARGE SCALE GENOMIC DNA]</scope>
    <source>
        <strain evidence="12">KCTC 22671</strain>
    </source>
</reference>
<feature type="transmembrane region" description="Helical" evidence="8">
    <location>
        <begin position="65"/>
        <end position="89"/>
    </location>
</feature>
<feature type="domain" description="DUF6576" evidence="10">
    <location>
        <begin position="255"/>
        <end position="287"/>
    </location>
</feature>
<feature type="transmembrane region" description="Helical" evidence="8">
    <location>
        <begin position="185"/>
        <end position="202"/>
    </location>
</feature>
<dbReference type="InterPro" id="IPR046483">
    <property type="entry name" value="DUF6576"/>
</dbReference>
<keyword evidence="11" id="KW-0645">Protease</keyword>
<dbReference type="GO" id="GO:0008233">
    <property type="term" value="F:peptidase activity"/>
    <property type="evidence" value="ECO:0007669"/>
    <property type="project" value="UniProtKB-KW"/>
</dbReference>
<dbReference type="EC" id="3.4.21.105" evidence="11"/>
<dbReference type="SUPFAM" id="SSF144091">
    <property type="entry name" value="Rhomboid-like"/>
    <property type="match status" value="1"/>
</dbReference>
<feature type="compositionally biased region" description="Basic residues" evidence="7">
    <location>
        <begin position="228"/>
        <end position="240"/>
    </location>
</feature>
<feature type="transmembrane region" description="Helical" evidence="8">
    <location>
        <begin position="101"/>
        <end position="123"/>
    </location>
</feature>
<keyword evidence="5 8" id="KW-1133">Transmembrane helix</keyword>
<evidence type="ECO:0000256" key="2">
    <source>
        <dbReference type="ARBA" id="ARBA00009045"/>
    </source>
</evidence>
<dbReference type="Gene3D" id="1.20.1540.10">
    <property type="entry name" value="Rhomboid-like"/>
    <property type="match status" value="1"/>
</dbReference>
<dbReference type="GO" id="GO:0006508">
    <property type="term" value="P:proteolysis"/>
    <property type="evidence" value="ECO:0007669"/>
    <property type="project" value="UniProtKB-KW"/>
</dbReference>
<dbReference type="InterPro" id="IPR022764">
    <property type="entry name" value="Peptidase_S54_rhomboid_dom"/>
</dbReference>
<feature type="transmembrane region" description="Helical" evidence="8">
    <location>
        <begin position="21"/>
        <end position="45"/>
    </location>
</feature>
<evidence type="ECO:0000313" key="11">
    <source>
        <dbReference type="EMBL" id="MFD2891620.1"/>
    </source>
</evidence>